<feature type="domain" description="TRAM" evidence="1">
    <location>
        <begin position="27"/>
        <end position="65"/>
    </location>
</feature>
<dbReference type="EMBL" id="AZMM01016377">
    <property type="protein sequence ID" value="ETJ29081.1"/>
    <property type="molecule type" value="Genomic_DNA"/>
</dbReference>
<proteinExistence type="predicted"/>
<protein>
    <submittedName>
        <fullName evidence="2">Ribosomal protein S12 methylthiotransferase RimO</fullName>
    </submittedName>
</protein>
<name>W1XFZ0_9ZZZZ</name>
<dbReference type="Gene3D" id="2.40.50.140">
    <property type="entry name" value="Nucleic acid-binding proteins"/>
    <property type="match status" value="1"/>
</dbReference>
<keyword evidence="2" id="KW-0687">Ribonucleoprotein</keyword>
<dbReference type="InterPro" id="IPR005840">
    <property type="entry name" value="Ribosomal_uS12_MeSTrfase_RimO"/>
</dbReference>
<feature type="non-terminal residue" evidence="2">
    <location>
        <position position="1"/>
    </location>
</feature>
<keyword evidence="2" id="KW-0808">Transferase</keyword>
<dbReference type="GO" id="GO:0005840">
    <property type="term" value="C:ribosome"/>
    <property type="evidence" value="ECO:0007669"/>
    <property type="project" value="UniProtKB-KW"/>
</dbReference>
<dbReference type="PANTHER" id="PTHR43837">
    <property type="entry name" value="RIBOSOMAL PROTEIN S12 METHYLTHIOTRANSFERASE RIMO"/>
    <property type="match status" value="1"/>
</dbReference>
<dbReference type="PANTHER" id="PTHR43837:SF1">
    <property type="entry name" value="RIBOSOMAL PROTEIN US12 METHYLTHIOTRANSFERASE RIMO"/>
    <property type="match status" value="1"/>
</dbReference>
<evidence type="ECO:0000313" key="2">
    <source>
        <dbReference type="EMBL" id="ETJ29081.1"/>
    </source>
</evidence>
<dbReference type="Pfam" id="PF18693">
    <property type="entry name" value="TRAM_2"/>
    <property type="match status" value="1"/>
</dbReference>
<reference evidence="2" key="1">
    <citation type="submission" date="2013-12" db="EMBL/GenBank/DDBJ databases">
        <title>A Varibaculum cambriense genome reconstructed from a premature infant gut community with otherwise low bacterial novelty that shifts toward anaerobic metabolism during the third week of life.</title>
        <authorList>
            <person name="Brown C.T."/>
            <person name="Sharon I."/>
            <person name="Thomas B.C."/>
            <person name="Castelle C.J."/>
            <person name="Morowitz M.J."/>
            <person name="Banfield J.F."/>
        </authorList>
    </citation>
    <scope>NUCLEOTIDE SEQUENCE</scope>
</reference>
<sequence length="73" mass="8669">EEVKKQREKDLMLLQKDISEKINELKIGKIYDILVEGYDGEDYRGRSYEMAPEIDAEVFFKCNDNLVKNLLFH</sequence>
<dbReference type="GO" id="GO:0051539">
    <property type="term" value="F:4 iron, 4 sulfur cluster binding"/>
    <property type="evidence" value="ECO:0007669"/>
    <property type="project" value="InterPro"/>
</dbReference>
<comment type="caution">
    <text evidence="2">The sequence shown here is derived from an EMBL/GenBank/DDBJ whole genome shotgun (WGS) entry which is preliminary data.</text>
</comment>
<dbReference type="GO" id="GO:0005829">
    <property type="term" value="C:cytosol"/>
    <property type="evidence" value="ECO:0007669"/>
    <property type="project" value="TreeGrafter"/>
</dbReference>
<accession>W1XFZ0</accession>
<organism evidence="2">
    <name type="scientific">human gut metagenome</name>
    <dbReference type="NCBI Taxonomy" id="408170"/>
    <lineage>
        <taxon>unclassified sequences</taxon>
        <taxon>metagenomes</taxon>
        <taxon>organismal metagenomes</taxon>
    </lineage>
</organism>
<dbReference type="AlphaFoldDB" id="W1XFZ0"/>
<dbReference type="InterPro" id="IPR012340">
    <property type="entry name" value="NA-bd_OB-fold"/>
</dbReference>
<gene>
    <name evidence="2" type="ORF">Q604_UNBC16377G0001</name>
</gene>
<keyword evidence="2" id="KW-0689">Ribosomal protein</keyword>
<dbReference type="InterPro" id="IPR002792">
    <property type="entry name" value="TRAM_dom"/>
</dbReference>
<evidence type="ECO:0000259" key="1">
    <source>
        <dbReference type="Pfam" id="PF18693"/>
    </source>
</evidence>
<dbReference type="GO" id="GO:0035599">
    <property type="term" value="F:aspartic acid methylthiotransferase activity"/>
    <property type="evidence" value="ECO:0007669"/>
    <property type="project" value="TreeGrafter"/>
</dbReference>